<proteinExistence type="predicted"/>
<dbReference type="Proteomes" id="UP000240042">
    <property type="component" value="Unassembled WGS sequence"/>
</dbReference>
<reference evidence="2" key="1">
    <citation type="submission" date="2016-10" db="EMBL/GenBank/DDBJ databases">
        <authorList>
            <person name="Varghese N."/>
            <person name="Submissions S."/>
        </authorList>
    </citation>
    <scope>NUCLEOTIDE SEQUENCE [LARGE SCALE GENOMIC DNA]</scope>
    <source>
        <strain evidence="2">ATCC 43811</strain>
    </source>
</reference>
<protein>
    <submittedName>
        <fullName evidence="1">Uncharacterized protein</fullName>
    </submittedName>
</protein>
<dbReference type="STRING" id="34097.SAMN02745150_00593"/>
<evidence type="ECO:0000313" key="2">
    <source>
        <dbReference type="Proteomes" id="UP000240042"/>
    </source>
</evidence>
<dbReference type="OrthoDB" id="334160at2"/>
<dbReference type="RefSeq" id="WP_092318463.1">
    <property type="nucleotide sequence ID" value="NZ_FOKY01000002.1"/>
</dbReference>
<gene>
    <name evidence="1" type="ORF">SAMN02745150_00593</name>
</gene>
<dbReference type="EMBL" id="FOKY01000002">
    <property type="protein sequence ID" value="SFB74961.1"/>
    <property type="molecule type" value="Genomic_DNA"/>
</dbReference>
<accession>A0A1I1DJ60</accession>
<organism evidence="1 2">
    <name type="scientific">Brevinema andersonii</name>
    <dbReference type="NCBI Taxonomy" id="34097"/>
    <lineage>
        <taxon>Bacteria</taxon>
        <taxon>Pseudomonadati</taxon>
        <taxon>Spirochaetota</taxon>
        <taxon>Spirochaetia</taxon>
        <taxon>Brevinematales</taxon>
        <taxon>Brevinemataceae</taxon>
        <taxon>Brevinema</taxon>
    </lineage>
</organism>
<evidence type="ECO:0000313" key="1">
    <source>
        <dbReference type="EMBL" id="SFB74961.1"/>
    </source>
</evidence>
<dbReference type="AlphaFoldDB" id="A0A1I1DJ60"/>
<keyword evidence="2" id="KW-1185">Reference proteome</keyword>
<name>A0A1I1DJ60_BREAD</name>
<sequence length="488" mass="56768">MGIFEALPESSYLKKLLLGEDPTFVERFLNVKQKFETAVDKEDKRILKDQFTDLFWDLYGRIALKVGPSLSNAKRLFLRYGLVDLRYLTPEDQKFILEQPLTPVDYANETIFFVDEWLQGIAEGHIKASATDETESKPKSASVLLGQISAKREKAESLMHVERERYNRFFLERRECIKRLANIAEHLQELSKDEELGIEGMFSPEQIKMVDDLSAIQKDIRRLHKDMIASVRVIAKAHEQIKDALAEEEPVLAAGSFSVGAEVISREVQAVRQMAKMTVGKQGNQFPFLSSSVMPKESRDYLFRNVVKKKLQYWLELDPEAFNRTYKGETLNIPPYIILVPGYGTIGACWEPLDSNNKQFGRGRIALPIFTRMPDVSILSAVGDLRWQAAKEIASYYWMEEGLTGRYYEYYLSAKLKGDLRHHFINDYLLWMTKETQGMQKLEKDARFVFWRYVPLPDEKKIWLSKKGYYYNQLWENELTWRQGQANK</sequence>